<sequence>MADTARRTDDLLAGLPVPGARSPGQGERAAGAKNTARAARSRFMAAHGEEVYDRLTDGRTRHLRLRELVDAAAREFPGLVPDAAQLAQESARPQADKDGREIDQGIFFSRLLGSPLAGPHLMDAMLRPTDRALRLLPDFRRTGFADLGSVTLERRGSAAHLTMCRPDCLNAEDNEQVEAMETAVDLALLDPAVHVGLLRGGEMTHPRYRGRRVFSAGINLKSLHAGRISLVDFLLRRELGYIAKLMRGVLVDHETSWQSRTIEKPWVAAVDTFAIGGGMQLLMVFDRVIAGSDAYLSLPAAQEGIVPGAGNFRLGRLAGGRISRQVVLWGRRLWASEPDARLLIDEVVDPAAVGAAADAALERLDSPAVVTNRRVLNLAEEPPEAFRAYLAEFSLQQALRLYSEDVIGKVGRFSAGCAAPPA</sequence>
<dbReference type="CDD" id="cd06558">
    <property type="entry name" value="crotonase-like"/>
    <property type="match status" value="1"/>
</dbReference>
<dbReference type="RefSeq" id="WP_282704895.1">
    <property type="nucleotide sequence ID" value="NZ_JAAGKO020000080.1"/>
</dbReference>
<dbReference type="Gene3D" id="3.90.226.10">
    <property type="entry name" value="2-enoyl-CoA Hydratase, Chain A, domain 1"/>
    <property type="match status" value="1"/>
</dbReference>
<dbReference type="InterPro" id="IPR001753">
    <property type="entry name" value="Enoyl-CoA_hydra/iso"/>
</dbReference>
<organism evidence="2 3">
    <name type="scientific">Streptantibioticus silvisoli</name>
    <dbReference type="NCBI Taxonomy" id="2705255"/>
    <lineage>
        <taxon>Bacteria</taxon>
        <taxon>Bacillati</taxon>
        <taxon>Actinomycetota</taxon>
        <taxon>Actinomycetes</taxon>
        <taxon>Kitasatosporales</taxon>
        <taxon>Streptomycetaceae</taxon>
        <taxon>Streptantibioticus</taxon>
    </lineage>
</organism>
<dbReference type="Proteomes" id="UP001156398">
    <property type="component" value="Unassembled WGS sequence"/>
</dbReference>
<dbReference type="Pfam" id="PF00378">
    <property type="entry name" value="ECH_1"/>
    <property type="match status" value="1"/>
</dbReference>
<gene>
    <name evidence="2" type="ORF">POF43_031855</name>
</gene>
<proteinExistence type="predicted"/>
<dbReference type="InterPro" id="IPR029045">
    <property type="entry name" value="ClpP/crotonase-like_dom_sf"/>
</dbReference>
<accession>A0ABT6W931</accession>
<dbReference type="PANTHER" id="PTHR11941:SF54">
    <property type="entry name" value="ENOYL-COA HYDRATASE, MITOCHONDRIAL"/>
    <property type="match status" value="1"/>
</dbReference>
<dbReference type="PANTHER" id="PTHR11941">
    <property type="entry name" value="ENOYL-COA HYDRATASE-RELATED"/>
    <property type="match status" value="1"/>
</dbReference>
<feature type="region of interest" description="Disordered" evidence="1">
    <location>
        <begin position="1"/>
        <end position="35"/>
    </location>
</feature>
<evidence type="ECO:0000313" key="2">
    <source>
        <dbReference type="EMBL" id="MDI5967267.1"/>
    </source>
</evidence>
<keyword evidence="3" id="KW-1185">Reference proteome</keyword>
<dbReference type="InterPro" id="IPR053482">
    <property type="entry name" value="DPA-CoA_Dioxygenase"/>
</dbReference>
<dbReference type="NCBIfam" id="NF042432">
    <property type="entry name" value="DHPACoAdixog_DpgC"/>
    <property type="match status" value="1"/>
</dbReference>
<dbReference type="EMBL" id="JAAGKO020000080">
    <property type="protein sequence ID" value="MDI5967267.1"/>
    <property type="molecule type" value="Genomic_DNA"/>
</dbReference>
<comment type="caution">
    <text evidence="2">The sequence shown here is derived from an EMBL/GenBank/DDBJ whole genome shotgun (WGS) entry which is preliminary data.</text>
</comment>
<protein>
    <submittedName>
        <fullName evidence="2">Enoyl-CoA hydratase/isomerase family protein</fullName>
    </submittedName>
</protein>
<reference evidence="2 3" key="1">
    <citation type="submission" date="2023-05" db="EMBL/GenBank/DDBJ databases">
        <title>Streptantibioticus silvisoli sp. nov., acidotolerant actinomycetes 1 from pine litter.</title>
        <authorList>
            <person name="Swiecimska M."/>
            <person name="Golinska P."/>
            <person name="Sangal V."/>
            <person name="Wachnowicz B."/>
            <person name="Goodfellow M."/>
        </authorList>
    </citation>
    <scope>NUCLEOTIDE SEQUENCE [LARGE SCALE GENOMIC DNA]</scope>
    <source>
        <strain evidence="2 3">SL54</strain>
    </source>
</reference>
<evidence type="ECO:0000256" key="1">
    <source>
        <dbReference type="SAM" id="MobiDB-lite"/>
    </source>
</evidence>
<name>A0ABT6W931_9ACTN</name>
<feature type="compositionally biased region" description="Basic and acidic residues" evidence="1">
    <location>
        <begin position="1"/>
        <end position="10"/>
    </location>
</feature>
<dbReference type="SUPFAM" id="SSF52096">
    <property type="entry name" value="ClpP/crotonase"/>
    <property type="match status" value="1"/>
</dbReference>
<dbReference type="Gene3D" id="1.20.58.1300">
    <property type="match status" value="1"/>
</dbReference>
<evidence type="ECO:0000313" key="3">
    <source>
        <dbReference type="Proteomes" id="UP001156398"/>
    </source>
</evidence>